<protein>
    <submittedName>
        <fullName evidence="2">Transposase</fullName>
    </submittedName>
</protein>
<reference evidence="2 3" key="1">
    <citation type="journal article" date="2008" name="BMC Genomics">
        <title>Genome sequence and rapid evolution of the rice pathogen Xanthomonas oryzae pv. oryzae PXO99A.</title>
        <authorList>
            <person name="Salzberg S.L."/>
            <person name="Sommer D.D."/>
            <person name="Schatz M.C."/>
            <person name="Phillippy A.M."/>
            <person name="Rabinowicz P.D."/>
            <person name="Tsuge S."/>
            <person name="Furutani A."/>
            <person name="Ochiai H."/>
            <person name="Delcher A.L."/>
            <person name="Kelley D."/>
            <person name="Madupu R."/>
            <person name="Puiu D."/>
            <person name="Radune D."/>
            <person name="Shumway M."/>
            <person name="Trapnell C."/>
            <person name="Aparna G."/>
            <person name="Jha G."/>
            <person name="Pandey A."/>
            <person name="Patil P.B."/>
            <person name="Ishihara H."/>
            <person name="Meyer D.F."/>
            <person name="Szurek B."/>
            <person name="Verdier V."/>
            <person name="Koebnik R."/>
            <person name="Dow J.M."/>
            <person name="Ryan R.P."/>
            <person name="Hirata H."/>
            <person name="Tsuyumu S."/>
            <person name="Won Lee S."/>
            <person name="Seo Y.S."/>
            <person name="Sriariyanum M."/>
            <person name="Ronald P.C."/>
            <person name="Sonti R.V."/>
            <person name="Van Sluys M.A."/>
            <person name="Leach J.E."/>
            <person name="White F.F."/>
            <person name="Bogdanove A.J."/>
        </authorList>
    </citation>
    <scope>NUCLEOTIDE SEQUENCE [LARGE SCALE GENOMIC DNA]</scope>
    <source>
        <strain evidence="2 3">PXO99A</strain>
    </source>
</reference>
<dbReference type="Proteomes" id="UP000001740">
    <property type="component" value="Chromosome"/>
</dbReference>
<feature type="compositionally biased region" description="Basic and acidic residues" evidence="1">
    <location>
        <begin position="7"/>
        <end position="17"/>
    </location>
</feature>
<accession>A0A0K0GR76</accession>
<name>A0A0K0GR76_XANOP</name>
<gene>
    <name evidence="2" type="ordered locus">PXO_06054</name>
</gene>
<dbReference type="eggNOG" id="COG3039">
    <property type="taxonomic scope" value="Bacteria"/>
</dbReference>
<dbReference type="HOGENOM" id="CLU_3319364_0_0_6"/>
<feature type="region of interest" description="Disordered" evidence="1">
    <location>
        <begin position="1"/>
        <end position="20"/>
    </location>
</feature>
<evidence type="ECO:0000313" key="2">
    <source>
        <dbReference type="EMBL" id="ACD61494.1"/>
    </source>
</evidence>
<dbReference type="AlphaFoldDB" id="A0A0K0GR76"/>
<dbReference type="KEGG" id="xop:PXO_06054"/>
<proteinExistence type="predicted"/>
<evidence type="ECO:0000313" key="3">
    <source>
        <dbReference type="Proteomes" id="UP000001740"/>
    </source>
</evidence>
<evidence type="ECO:0000256" key="1">
    <source>
        <dbReference type="SAM" id="MobiDB-lite"/>
    </source>
</evidence>
<sequence>MNSPTENGKKNQGFERPQRRRCGLLHFPAALIRPSLGLR</sequence>
<organism evidence="2 3">
    <name type="scientific">Xanthomonas oryzae pv. oryzae (strain PXO99A)</name>
    <dbReference type="NCBI Taxonomy" id="360094"/>
    <lineage>
        <taxon>Bacteria</taxon>
        <taxon>Pseudomonadati</taxon>
        <taxon>Pseudomonadota</taxon>
        <taxon>Gammaproteobacteria</taxon>
        <taxon>Lysobacterales</taxon>
        <taxon>Lysobacteraceae</taxon>
        <taxon>Xanthomonas</taxon>
    </lineage>
</organism>
<dbReference type="EMBL" id="CP000967">
    <property type="protein sequence ID" value="ACD61494.1"/>
    <property type="molecule type" value="Genomic_DNA"/>
</dbReference>